<keyword evidence="5 8" id="KW-1133">Transmembrane helix</keyword>
<proteinExistence type="predicted"/>
<feature type="transmembrane region" description="Helical" evidence="8">
    <location>
        <begin position="467"/>
        <end position="494"/>
    </location>
</feature>
<dbReference type="Pfam" id="PF00873">
    <property type="entry name" value="ACR_tran"/>
    <property type="match status" value="2"/>
</dbReference>
<feature type="region of interest" description="Disordered" evidence="7">
    <location>
        <begin position="839"/>
        <end position="866"/>
    </location>
</feature>
<dbReference type="Gene3D" id="3.30.70.1320">
    <property type="entry name" value="Multidrug efflux transporter AcrB pore domain like"/>
    <property type="match status" value="1"/>
</dbReference>
<dbReference type="Gene3D" id="1.20.1640.10">
    <property type="entry name" value="Multidrug efflux transporter AcrB transmembrane domain"/>
    <property type="match status" value="3"/>
</dbReference>
<dbReference type="PANTHER" id="PTHR32063">
    <property type="match status" value="1"/>
</dbReference>
<evidence type="ECO:0000256" key="2">
    <source>
        <dbReference type="ARBA" id="ARBA00022475"/>
    </source>
</evidence>
<feature type="transmembrane region" description="Helical" evidence="8">
    <location>
        <begin position="1081"/>
        <end position="1107"/>
    </location>
</feature>
<reference evidence="9 10" key="1">
    <citation type="submission" date="2024-06" db="EMBL/GenBank/DDBJ databases">
        <title>Sorghum-associated microbial communities from plants grown in Nebraska, USA.</title>
        <authorList>
            <person name="Schachtman D."/>
        </authorList>
    </citation>
    <scope>NUCLEOTIDE SEQUENCE [LARGE SCALE GENOMIC DNA]</scope>
    <source>
        <strain evidence="9 10">2709</strain>
    </source>
</reference>
<dbReference type="SUPFAM" id="SSF82866">
    <property type="entry name" value="Multidrug efflux transporter AcrB transmembrane domain"/>
    <property type="match status" value="2"/>
</dbReference>
<dbReference type="SUPFAM" id="SSF82714">
    <property type="entry name" value="Multidrug efflux transporter AcrB TolC docking domain, DN and DC subdomains"/>
    <property type="match status" value="2"/>
</dbReference>
<evidence type="ECO:0000256" key="6">
    <source>
        <dbReference type="ARBA" id="ARBA00023136"/>
    </source>
</evidence>
<feature type="compositionally biased region" description="Low complexity" evidence="7">
    <location>
        <begin position="839"/>
        <end position="854"/>
    </location>
</feature>
<name>A0ABV2QFA3_9BURK</name>
<keyword evidence="2" id="KW-1003">Cell membrane</keyword>
<dbReference type="PRINTS" id="PR00702">
    <property type="entry name" value="ACRIFLAVINRP"/>
</dbReference>
<dbReference type="PANTHER" id="PTHR32063:SF34">
    <property type="entry name" value="MULTIDRUG RESISTANCE PROTEIN MDTC"/>
    <property type="match status" value="1"/>
</dbReference>
<feature type="transmembrane region" description="Helical" evidence="8">
    <location>
        <begin position="364"/>
        <end position="388"/>
    </location>
</feature>
<evidence type="ECO:0000256" key="8">
    <source>
        <dbReference type="SAM" id="Phobius"/>
    </source>
</evidence>
<evidence type="ECO:0000256" key="7">
    <source>
        <dbReference type="SAM" id="MobiDB-lite"/>
    </source>
</evidence>
<gene>
    <name evidence="9" type="ORF">ABIE13_004848</name>
</gene>
<evidence type="ECO:0000256" key="4">
    <source>
        <dbReference type="ARBA" id="ARBA00022692"/>
    </source>
</evidence>
<dbReference type="Gene3D" id="3.30.70.1440">
    <property type="entry name" value="Multidrug efflux transporter AcrB pore domain"/>
    <property type="match status" value="2"/>
</dbReference>
<dbReference type="Gene3D" id="3.30.2090.10">
    <property type="entry name" value="Multidrug efflux transporter AcrB TolC docking domain, DN and DC subdomains"/>
    <property type="match status" value="3"/>
</dbReference>
<evidence type="ECO:0000256" key="1">
    <source>
        <dbReference type="ARBA" id="ARBA00022448"/>
    </source>
</evidence>
<feature type="transmembrane region" description="Helical" evidence="8">
    <location>
        <begin position="1003"/>
        <end position="1028"/>
    </location>
</feature>
<feature type="transmembrane region" description="Helical" evidence="8">
    <location>
        <begin position="435"/>
        <end position="455"/>
    </location>
</feature>
<keyword evidence="6 8" id="KW-0472">Membrane</keyword>
<keyword evidence="1" id="KW-0813">Transport</keyword>
<comment type="caution">
    <text evidence="9">The sequence shown here is derived from an EMBL/GenBank/DDBJ whole genome shotgun (WGS) entry which is preliminary data.</text>
</comment>
<sequence length="1126" mass="119534">MNLSRPFIERPIATVLLTLGLALLGIGAFFLLPVARLPAVDFPVISVSANMSGASPADMARSVATPLERTLGVIAGVNEMTSRSQTGSARVTLQFDLDRNIDSAAREVQAAINAARVDLPADLRSNPTYRKANPASQPFLILALTSTTRTPGQIYDAVSNVISQRLLQVDGVGDVELGGSSLPAVRVELNPFSMQDLGISAEDVRAALQSNNANRPKGLIEVGSGSDSRALQVLTPAPGLRAADYRHLIIASRGNNQVRLSDIAEVTDSVENTRTRGLFNGAPAIVVNVTQEPGANLIETADAIDALLPILRAQLPQDINLDVAIDRTGSIRASVMEVEFTLVIAVILVVLVVGLFLRTLRAAVIPAVATVVSLLGTFGVMYLCGFSLNNLTLMALTVATGFVVDDAIVVLENTSRHMEEGMPRREAALRGAREVGFTVLTISLSLVAVFIPLLFMGGQPGRLFREFAVTLSAAVMISLVVSLTTTPMMCAMLLRVGARDATPRLSLAQRLRARFPVWLGGGPSTAAPARQSWMTRIYARALDASLAAPWAVMLVLLVVVGLNVYLFTHIPKGYFPEQDNGQMIGGLRADQSISSEAMGDKLAQVVEIIRRDPAVGTVVAFAGGSRTGGGFLAAALKPNGQRGGATGRETTRQVINRLRPQMQGITGLRVFLGPVQELRMGGRSSNSTYQYTLTGDNADDLRTWTTKLSERLKQDERLVDIDDDQSDNGVETFVNINRDQAAQLGISQTSVNAALYDAFGQRTVATMYQDLNQYSVVMEWAPRYATSPVVLRDVLVPVTLAVSAAAATSPSVFQTAPQNTMFSLPNTAQAITANMTTGSAAASSTSSSSTRTSANPGQRNASTGQALAQTAATMVPLSAFASFSERAVPTSVFHDGGELSATISFDLAEGVSLAQGREAVLEDQAEIGMPNNVRGSFSGAAAAAQKTQSEQTILIIAAIVVIYLVLGILYESLIHPITVLTTLPSAGFGAFLALMAMRMDFSIMALIGVFLLIGLVKKNAILIIDFALEAERARGLTAAQAVREACLLRLRPIMMTTLAAGLGALPLAIGFGQGSELRQPLGVTIIGGLIASQLLTLLTTPVVYVLLDKLRRRQPDETHLAREATI</sequence>
<dbReference type="EMBL" id="JBEPSH010000011">
    <property type="protein sequence ID" value="MET4579711.1"/>
    <property type="molecule type" value="Genomic_DNA"/>
</dbReference>
<feature type="transmembrane region" description="Helical" evidence="8">
    <location>
        <begin position="1048"/>
        <end position="1069"/>
    </location>
</feature>
<feature type="transmembrane region" description="Helical" evidence="8">
    <location>
        <begin position="394"/>
        <end position="414"/>
    </location>
</feature>
<protein>
    <submittedName>
        <fullName evidence="9">Multidrug efflux pump</fullName>
    </submittedName>
</protein>
<dbReference type="Gene3D" id="3.30.70.1430">
    <property type="entry name" value="Multidrug efflux transporter AcrB pore domain"/>
    <property type="match status" value="2"/>
</dbReference>
<feature type="transmembrane region" description="Helical" evidence="8">
    <location>
        <begin position="952"/>
        <end position="970"/>
    </location>
</feature>
<feature type="transmembrane region" description="Helical" evidence="8">
    <location>
        <begin position="12"/>
        <end position="32"/>
    </location>
</feature>
<dbReference type="SUPFAM" id="SSF82693">
    <property type="entry name" value="Multidrug efflux transporter AcrB pore domain, PN1, PN2, PC1 and PC2 subdomains"/>
    <property type="match status" value="3"/>
</dbReference>
<organism evidence="9 10">
    <name type="scientific">Ottowia thiooxydans</name>
    <dbReference type="NCBI Taxonomy" id="219182"/>
    <lineage>
        <taxon>Bacteria</taxon>
        <taxon>Pseudomonadati</taxon>
        <taxon>Pseudomonadota</taxon>
        <taxon>Betaproteobacteria</taxon>
        <taxon>Burkholderiales</taxon>
        <taxon>Comamonadaceae</taxon>
        <taxon>Ottowia</taxon>
    </lineage>
</organism>
<dbReference type="InterPro" id="IPR027463">
    <property type="entry name" value="AcrB_DN_DC_subdom"/>
</dbReference>
<keyword evidence="4 8" id="KW-0812">Transmembrane</keyword>
<accession>A0ABV2QFA3</accession>
<evidence type="ECO:0000313" key="9">
    <source>
        <dbReference type="EMBL" id="MET4579711.1"/>
    </source>
</evidence>
<feature type="compositionally biased region" description="Polar residues" evidence="7">
    <location>
        <begin position="855"/>
        <end position="866"/>
    </location>
</feature>
<evidence type="ECO:0000256" key="3">
    <source>
        <dbReference type="ARBA" id="ARBA00022519"/>
    </source>
</evidence>
<dbReference type="RefSeq" id="WP_354448067.1">
    <property type="nucleotide sequence ID" value="NZ_JBEPSH010000011.1"/>
</dbReference>
<feature type="transmembrane region" description="Helical" evidence="8">
    <location>
        <begin position="340"/>
        <end position="357"/>
    </location>
</feature>
<dbReference type="InterPro" id="IPR001036">
    <property type="entry name" value="Acrflvin-R"/>
</dbReference>
<keyword evidence="3" id="KW-0997">Cell inner membrane</keyword>
<evidence type="ECO:0000313" key="10">
    <source>
        <dbReference type="Proteomes" id="UP001549320"/>
    </source>
</evidence>
<dbReference type="Proteomes" id="UP001549320">
    <property type="component" value="Unassembled WGS sequence"/>
</dbReference>
<feature type="transmembrane region" description="Helical" evidence="8">
    <location>
        <begin position="546"/>
        <end position="567"/>
    </location>
</feature>
<keyword evidence="10" id="KW-1185">Reference proteome</keyword>
<evidence type="ECO:0000256" key="5">
    <source>
        <dbReference type="ARBA" id="ARBA00022989"/>
    </source>
</evidence>